<dbReference type="EMBL" id="MUYT01000001">
    <property type="protein sequence ID" value="OOS22718.1"/>
    <property type="molecule type" value="Genomic_DNA"/>
</dbReference>
<dbReference type="STRING" id="90241.B0682_00365"/>
<protein>
    <submittedName>
        <fullName evidence="1">Uncharacterized protein</fullName>
    </submittedName>
</protein>
<dbReference type="SUPFAM" id="SSF53067">
    <property type="entry name" value="Actin-like ATPase domain"/>
    <property type="match status" value="1"/>
</dbReference>
<reference evidence="1 2" key="1">
    <citation type="submission" date="2017-02" db="EMBL/GenBank/DDBJ databases">
        <title>Draft genome sequence of Moraxella lincolnii CCUG 9405T type strain.</title>
        <authorList>
            <person name="Salva-Serra F."/>
            <person name="Engstrom-Jakobsson H."/>
            <person name="Thorell K."/>
            <person name="Jaen-Luchoro D."/>
            <person name="Gonzales-Siles L."/>
            <person name="Karlsson R."/>
            <person name="Yazdan S."/>
            <person name="Boulund F."/>
            <person name="Johnning A."/>
            <person name="Engstrand L."/>
            <person name="Kristiansson E."/>
            <person name="Moore E."/>
        </authorList>
    </citation>
    <scope>NUCLEOTIDE SEQUENCE [LARGE SCALE GENOMIC DNA]</scope>
    <source>
        <strain evidence="1 2">CCUG 9405</strain>
    </source>
</reference>
<proteinExistence type="predicted"/>
<gene>
    <name evidence="1" type="ORF">B0682_00365</name>
</gene>
<name>A0A1T0CK29_9GAMM</name>
<dbReference type="AlphaFoldDB" id="A0A1T0CK29"/>
<evidence type="ECO:0000313" key="1">
    <source>
        <dbReference type="EMBL" id="OOS22718.1"/>
    </source>
</evidence>
<organism evidence="1 2">
    <name type="scientific">Lwoffella lincolnii</name>
    <dbReference type="NCBI Taxonomy" id="90241"/>
    <lineage>
        <taxon>Bacteria</taxon>
        <taxon>Pseudomonadati</taxon>
        <taxon>Pseudomonadota</taxon>
        <taxon>Gammaproteobacteria</taxon>
        <taxon>Moraxellales</taxon>
        <taxon>Moraxellaceae</taxon>
        <taxon>Lwoffella</taxon>
    </lineage>
</organism>
<sequence>MDNNQSNQTASHVYLYQEKQNQEEQTGKLDLWHGHANLSAVAKDHPNADVCLYIPSTSVLQLPQWLSSKRCQQLGESGMRYLFEEMTLTPVEQLQIKSWSVGNLHQLFALPQAQIEQWQYATELVGLKLVALLPDYLLLPIPKMGQRSVYLYFDKQTLLMRRSVSHGGAIGYLPLMVQQWLANQDNQDNDVADVDDDLLTSHVNHSTQPDHVNDEQLDNVYVISSSGLMASNDDDATWHTTVEQMGNRHGWQEGISQLLHHGIAVHGSQATLTPVAQPIQHSLNFYHIKRTSIASPYLKTAIMVMMVALALQLMVDALQIQQYSTASQATQTAIREQYQAWYPNERLNNRTQLQTQLSPKLINTAGQNDATSTQMQQISALLRQSDVVASVLNMQPEQIEMTVLANNRQSLDTLVANLQQAGMNANLGTVSNVTVSDATVNTTAQANTTVPAPNSQVQGQLVVTLGS</sequence>
<dbReference type="Proteomes" id="UP000191094">
    <property type="component" value="Unassembled WGS sequence"/>
</dbReference>
<keyword evidence="2" id="KW-1185">Reference proteome</keyword>
<accession>A0A1T0CK29</accession>
<evidence type="ECO:0000313" key="2">
    <source>
        <dbReference type="Proteomes" id="UP000191094"/>
    </source>
</evidence>
<comment type="caution">
    <text evidence="1">The sequence shown here is derived from an EMBL/GenBank/DDBJ whole genome shotgun (WGS) entry which is preliminary data.</text>
</comment>
<dbReference type="InterPro" id="IPR043129">
    <property type="entry name" value="ATPase_NBD"/>
</dbReference>
<dbReference type="Gene3D" id="3.30.420.380">
    <property type="match status" value="1"/>
</dbReference>